<dbReference type="PANTHER" id="PTHR31356">
    <property type="entry name" value="THYLAKOID LUMENAL 29 KDA PROTEIN, CHLOROPLASTIC-RELATED"/>
    <property type="match status" value="1"/>
</dbReference>
<accession>A0AA37LXZ8</accession>
<dbReference type="InterPro" id="IPR010255">
    <property type="entry name" value="Haem_peroxidase_sf"/>
</dbReference>
<feature type="compositionally biased region" description="Gly residues" evidence="13">
    <location>
        <begin position="163"/>
        <end position="179"/>
    </location>
</feature>
<keyword evidence="16" id="KW-1185">Reference proteome</keyword>
<dbReference type="EC" id="1.11.1.-" evidence="12"/>
<reference evidence="15 16" key="1">
    <citation type="submission" date="2021-07" db="EMBL/GenBank/DDBJ databases">
        <title>Genome data of Colletotrichum spaethianum.</title>
        <authorList>
            <person name="Utami Y.D."/>
            <person name="Hiruma K."/>
        </authorList>
    </citation>
    <scope>NUCLEOTIDE SEQUENCE [LARGE SCALE GENOMIC DNA]</scope>
    <source>
        <strain evidence="15 16">MAFF 242679</strain>
    </source>
</reference>
<feature type="binding site" evidence="9">
    <location>
        <position position="393"/>
    </location>
    <ligand>
        <name>Ca(2+)</name>
        <dbReference type="ChEBI" id="CHEBI:29108"/>
        <label>2</label>
    </ligand>
</feature>
<evidence type="ECO:0000256" key="9">
    <source>
        <dbReference type="PIRSR" id="PIRSR601621-2"/>
    </source>
</evidence>
<dbReference type="EMBL" id="BPPX01000029">
    <property type="protein sequence ID" value="GJC87973.1"/>
    <property type="molecule type" value="Genomic_DNA"/>
</dbReference>
<evidence type="ECO:0000256" key="2">
    <source>
        <dbReference type="ARBA" id="ARBA00022559"/>
    </source>
</evidence>
<proteinExistence type="inferred from homology"/>
<evidence type="ECO:0000256" key="7">
    <source>
        <dbReference type="ARBA" id="ARBA00023180"/>
    </source>
</evidence>
<feature type="binding site" evidence="9">
    <location>
        <position position="398"/>
    </location>
    <ligand>
        <name>Ca(2+)</name>
        <dbReference type="ChEBI" id="CHEBI:29108"/>
        <label>2</label>
    </ligand>
</feature>
<evidence type="ECO:0000256" key="6">
    <source>
        <dbReference type="ARBA" id="ARBA00023004"/>
    </source>
</evidence>
<dbReference type="Gene3D" id="1.10.420.10">
    <property type="entry name" value="Peroxidase, domain 2"/>
    <property type="match status" value="1"/>
</dbReference>
<feature type="disulfide bond" evidence="11">
    <location>
        <begin position="214"/>
        <end position="469"/>
    </location>
</feature>
<feature type="binding site" evidence="9">
    <location>
        <position position="262"/>
    </location>
    <ligand>
        <name>Ca(2+)</name>
        <dbReference type="ChEBI" id="CHEBI:29108"/>
        <label>1</label>
    </ligand>
</feature>
<feature type="compositionally biased region" description="Gly residues" evidence="13">
    <location>
        <begin position="94"/>
        <end position="156"/>
    </location>
</feature>
<keyword evidence="6 9" id="KW-0408">Iron</keyword>
<comment type="caution">
    <text evidence="15">The sequence shown here is derived from an EMBL/GenBank/DDBJ whole genome shotgun (WGS) entry which is preliminary data.</text>
</comment>
<feature type="region of interest" description="Disordered" evidence="13">
    <location>
        <begin position="62"/>
        <end position="205"/>
    </location>
</feature>
<feature type="compositionally biased region" description="Polar residues" evidence="13">
    <location>
        <begin position="569"/>
        <end position="581"/>
    </location>
</feature>
<dbReference type="GO" id="GO:0000302">
    <property type="term" value="P:response to reactive oxygen species"/>
    <property type="evidence" value="ECO:0007669"/>
    <property type="project" value="TreeGrafter"/>
</dbReference>
<feature type="binding site" evidence="9">
    <location>
        <position position="266"/>
    </location>
    <ligand>
        <name>Ca(2+)</name>
        <dbReference type="ChEBI" id="CHEBI:29108"/>
        <label>1</label>
    </ligand>
</feature>
<dbReference type="Proteomes" id="UP001055172">
    <property type="component" value="Unassembled WGS sequence"/>
</dbReference>
<dbReference type="InterPro" id="IPR044831">
    <property type="entry name" value="Ccp1-like"/>
</dbReference>
<dbReference type="PANTHER" id="PTHR31356:SF66">
    <property type="entry name" value="CATALASE-PEROXIDASE"/>
    <property type="match status" value="1"/>
</dbReference>
<evidence type="ECO:0000256" key="1">
    <source>
        <dbReference type="ARBA" id="ARBA00006089"/>
    </source>
</evidence>
<dbReference type="GO" id="GO:0020037">
    <property type="term" value="F:heme binding"/>
    <property type="evidence" value="ECO:0007669"/>
    <property type="project" value="UniProtKB-UniRule"/>
</dbReference>
<dbReference type="PROSITE" id="PS50873">
    <property type="entry name" value="PEROXIDASE_4"/>
    <property type="match status" value="1"/>
</dbReference>
<keyword evidence="7" id="KW-0325">Glycoprotein</keyword>
<feature type="signal peptide" evidence="12">
    <location>
        <begin position="1"/>
        <end position="17"/>
    </location>
</feature>
<evidence type="ECO:0000313" key="15">
    <source>
        <dbReference type="EMBL" id="GJC87973.1"/>
    </source>
</evidence>
<feature type="compositionally biased region" description="Pro residues" evidence="13">
    <location>
        <begin position="182"/>
        <end position="196"/>
    </location>
</feature>
<dbReference type="AlphaFoldDB" id="A0AA37LXZ8"/>
<comment type="similarity">
    <text evidence="1 12">Belongs to the peroxidase family. Ligninase subfamily.</text>
</comment>
<keyword evidence="9 12" id="KW-0106">Calcium</keyword>
<feature type="domain" description="Plant heme peroxidase family profile" evidence="14">
    <location>
        <begin position="239"/>
        <end position="374"/>
    </location>
</feature>
<dbReference type="PRINTS" id="PR00462">
    <property type="entry name" value="LIGNINASE"/>
</dbReference>
<feature type="compositionally biased region" description="Low complexity" evidence="13">
    <location>
        <begin position="69"/>
        <end position="82"/>
    </location>
</feature>
<dbReference type="PROSITE" id="PS00436">
    <property type="entry name" value="PEROXIDASE_2"/>
    <property type="match status" value="1"/>
</dbReference>
<protein>
    <recommendedName>
        <fullName evidence="12">Peroxidase</fullName>
        <ecNumber evidence="12">1.11.1.-</ecNumber>
    </recommendedName>
</protein>
<evidence type="ECO:0000256" key="13">
    <source>
        <dbReference type="SAM" id="MobiDB-lite"/>
    </source>
</evidence>
<sequence length="686" mass="68996">MRVSILTAALVATPVLAYPGMKNTFAEIQSRQDKPNNGGKSTELLGDLVTLDDSKLTPVGKSVKQLLTGSGSPESDDSYSSGQAGPRSIRKRGYGSGGGGNGGGGGSGGGGGGAPPSGGGGAPPSRGGGAPPSGGGGAPPSRGGGGSPAPGGGPRGGAPPPSGGGSYGGGPPSPGGGGSVPVPGPKNVPTPGPPSPKGGSCPPKDTPECAADACCIWKYIADDLQTTFRGESGRCTDFARAAIRLGFHDAGGWSKGTGQLGGADGSIVLAPEEIKRDENRGLEEIVEQTKTWFSKYQQYGISMADLIQFSANVATVVCPMGPRVRTFVGRKDSSVPAPHDLLPAVTGSADYLIDLFGNKTISSYGLISLIGAHTTSQQRYVDPQRAGDPQDSTPGVWDVKFYSETIGNAPARVFKFASDIVLSKDSRTSAQFKAFAGPGGQSAWNEGYAREYIRLSLLGVYNINDLAECTKALPARWAGTGFNAADQGNVDQWLTTKGPVPKIPDQLREGHPIGPPPRPAGPNGSKDDTPAAPPKGSSNTPSVPTYNTPTVPPKDDTPKGNTPAAPPKGSSNTPSGPSYNTPAAPPKGDTPKGNTPAAPPKGNTPTVPTYNSPAVPPKGDTPKGNSPAVPNGNTPAAPPKGNTPSGPSYNTPAAPPKGDTPKGNSPAVPNGNAPSGSQDSKGGYGY</sequence>
<dbReference type="GO" id="GO:0034599">
    <property type="term" value="P:cellular response to oxidative stress"/>
    <property type="evidence" value="ECO:0007669"/>
    <property type="project" value="InterPro"/>
</dbReference>
<feature type="compositionally biased region" description="Polar residues" evidence="13">
    <location>
        <begin position="642"/>
        <end position="651"/>
    </location>
</feature>
<evidence type="ECO:0000256" key="3">
    <source>
        <dbReference type="ARBA" id="ARBA00022617"/>
    </source>
</evidence>
<comment type="cofactor">
    <cofactor evidence="9">
        <name>heme b</name>
        <dbReference type="ChEBI" id="CHEBI:60344"/>
    </cofactor>
    <text evidence="9">Binds 1 heme b (iron(II)-protoporphyrin IX) group per subunit.</text>
</comment>
<dbReference type="PRINTS" id="PR00458">
    <property type="entry name" value="PEROXIDASE"/>
</dbReference>
<dbReference type="InterPro" id="IPR002016">
    <property type="entry name" value="Haem_peroxidase"/>
</dbReference>
<name>A0AA37LXZ8_9PEZI</name>
<evidence type="ECO:0000313" key="16">
    <source>
        <dbReference type="Proteomes" id="UP001055172"/>
    </source>
</evidence>
<feature type="site" description="Transition state stabilizer" evidence="10">
    <location>
        <position position="244"/>
    </location>
</feature>
<feature type="binding site" evidence="9">
    <location>
        <position position="249"/>
    </location>
    <ligand>
        <name>Ca(2+)</name>
        <dbReference type="ChEBI" id="CHEBI:29108"/>
        <label>1</label>
    </ligand>
</feature>
<evidence type="ECO:0000256" key="12">
    <source>
        <dbReference type="RuleBase" id="RU363051"/>
    </source>
</evidence>
<feature type="binding site" evidence="9">
    <location>
        <position position="391"/>
    </location>
    <ligand>
        <name>Ca(2+)</name>
        <dbReference type="ChEBI" id="CHEBI:29108"/>
        <label>2</label>
    </ligand>
</feature>
<dbReference type="FunFam" id="1.10.520.10:FF:000021">
    <property type="entry name" value="Peroxidase"/>
    <property type="match status" value="1"/>
</dbReference>
<evidence type="ECO:0000256" key="8">
    <source>
        <dbReference type="PIRSR" id="PIRSR601621-1"/>
    </source>
</evidence>
<feature type="binding site" evidence="9">
    <location>
        <position position="264"/>
    </location>
    <ligand>
        <name>Ca(2+)</name>
        <dbReference type="ChEBI" id="CHEBI:29108"/>
        <label>1</label>
    </ligand>
</feature>
<comment type="cofactor">
    <cofactor evidence="9 12">
        <name>Ca(2+)</name>
        <dbReference type="ChEBI" id="CHEBI:29108"/>
    </cofactor>
    <text evidence="9 12">Binds 2 calcium ions per subunit.</text>
</comment>
<gene>
    <name evidence="15" type="ORF">ColLi_10811</name>
</gene>
<organism evidence="15 16">
    <name type="scientific">Colletotrichum liriopes</name>
    <dbReference type="NCBI Taxonomy" id="708192"/>
    <lineage>
        <taxon>Eukaryota</taxon>
        <taxon>Fungi</taxon>
        <taxon>Dikarya</taxon>
        <taxon>Ascomycota</taxon>
        <taxon>Pezizomycotina</taxon>
        <taxon>Sordariomycetes</taxon>
        <taxon>Hypocreomycetidae</taxon>
        <taxon>Glomerellales</taxon>
        <taxon>Glomerellaceae</taxon>
        <taxon>Colletotrichum</taxon>
        <taxon>Colletotrichum spaethianum species complex</taxon>
    </lineage>
</organism>
<evidence type="ECO:0000256" key="5">
    <source>
        <dbReference type="ARBA" id="ARBA00023002"/>
    </source>
</evidence>
<feature type="region of interest" description="Disordered" evidence="13">
    <location>
        <begin position="490"/>
        <end position="686"/>
    </location>
</feature>
<keyword evidence="3 9" id="KW-0349">Heme</keyword>
<dbReference type="Pfam" id="PF00141">
    <property type="entry name" value="peroxidase"/>
    <property type="match status" value="1"/>
</dbReference>
<feature type="binding site" evidence="9">
    <location>
        <position position="374"/>
    </location>
    <ligand>
        <name>Ca(2+)</name>
        <dbReference type="ChEBI" id="CHEBI:29108"/>
        <label>2</label>
    </ligand>
</feature>
<evidence type="ECO:0000256" key="11">
    <source>
        <dbReference type="PIRSR" id="PIRSR601621-4"/>
    </source>
</evidence>
<keyword evidence="11" id="KW-1015">Disulfide bond</keyword>
<keyword evidence="5 12" id="KW-0560">Oxidoreductase</keyword>
<dbReference type="GO" id="GO:0046872">
    <property type="term" value="F:metal ion binding"/>
    <property type="evidence" value="ECO:0007669"/>
    <property type="project" value="UniProtKB-UniRule"/>
</dbReference>
<evidence type="ECO:0000256" key="4">
    <source>
        <dbReference type="ARBA" id="ARBA00022723"/>
    </source>
</evidence>
<dbReference type="GO" id="GO:0004601">
    <property type="term" value="F:peroxidase activity"/>
    <property type="evidence" value="ECO:0007669"/>
    <property type="project" value="UniProtKB-KW"/>
</dbReference>
<dbReference type="SUPFAM" id="SSF48113">
    <property type="entry name" value="Heme-dependent peroxidases"/>
    <property type="match status" value="1"/>
</dbReference>
<feature type="binding site" description="axial binding residue" evidence="9">
    <location>
        <position position="373"/>
    </location>
    <ligand>
        <name>heme b</name>
        <dbReference type="ChEBI" id="CHEBI:60344"/>
    </ligand>
    <ligandPart>
        <name>Fe</name>
        <dbReference type="ChEBI" id="CHEBI:18248"/>
    </ligandPart>
</feature>
<evidence type="ECO:0000256" key="10">
    <source>
        <dbReference type="PIRSR" id="PIRSR601621-3"/>
    </source>
</evidence>
<keyword evidence="2 12" id="KW-0575">Peroxidase</keyword>
<feature type="chain" id="PRO_5041485600" description="Peroxidase" evidence="12">
    <location>
        <begin position="18"/>
        <end position="686"/>
    </location>
</feature>
<feature type="disulfide bond" evidence="11">
    <location>
        <begin position="235"/>
        <end position="318"/>
    </location>
</feature>
<dbReference type="InterPro" id="IPR001621">
    <property type="entry name" value="Ligninase"/>
</dbReference>
<keyword evidence="12" id="KW-0732">Signal</keyword>
<dbReference type="GO" id="GO:0042744">
    <property type="term" value="P:hydrogen peroxide catabolic process"/>
    <property type="evidence" value="ECO:0007669"/>
    <property type="project" value="TreeGrafter"/>
</dbReference>
<dbReference type="Gene3D" id="1.10.520.10">
    <property type="match status" value="1"/>
</dbReference>
<feature type="compositionally biased region" description="Polar residues" evidence="13">
    <location>
        <begin position="603"/>
        <end position="612"/>
    </location>
</feature>
<keyword evidence="4 9" id="KW-0479">Metal-binding</keyword>
<dbReference type="InterPro" id="IPR019794">
    <property type="entry name" value="Peroxidases_AS"/>
</dbReference>
<feature type="compositionally biased region" description="Polar residues" evidence="13">
    <location>
        <begin position="536"/>
        <end position="547"/>
    </location>
</feature>
<feature type="active site" description="Proton acceptor" evidence="8">
    <location>
        <position position="248"/>
    </location>
</feature>
<evidence type="ECO:0000259" key="14">
    <source>
        <dbReference type="PROSITE" id="PS50873"/>
    </source>
</evidence>